<dbReference type="OrthoDB" id="528805at2"/>
<dbReference type="SUPFAM" id="SSF47413">
    <property type="entry name" value="lambda repressor-like DNA-binding domains"/>
    <property type="match status" value="1"/>
</dbReference>
<dbReference type="CDD" id="cd06462">
    <property type="entry name" value="Peptidase_S24_S26"/>
    <property type="match status" value="1"/>
</dbReference>
<dbReference type="AlphaFoldDB" id="A0A512JPA9"/>
<evidence type="ECO:0000313" key="3">
    <source>
        <dbReference type="Proteomes" id="UP000321750"/>
    </source>
</evidence>
<accession>A0A512JPA9</accession>
<dbReference type="Gene3D" id="1.10.260.40">
    <property type="entry name" value="lambda repressor-like DNA-binding domains"/>
    <property type="match status" value="1"/>
</dbReference>
<dbReference type="InterPro" id="IPR036286">
    <property type="entry name" value="LexA/Signal_pep-like_sf"/>
</dbReference>
<proteinExistence type="predicted"/>
<dbReference type="GO" id="GO:0003677">
    <property type="term" value="F:DNA binding"/>
    <property type="evidence" value="ECO:0007669"/>
    <property type="project" value="InterPro"/>
</dbReference>
<name>A0A512JPA9_9HYPH</name>
<dbReference type="Gene3D" id="2.10.109.10">
    <property type="entry name" value="Umud Fragment, subunit A"/>
    <property type="match status" value="1"/>
</dbReference>
<organism evidence="2 3">
    <name type="scientific">Methylobacterium gnaphalii</name>
    <dbReference type="NCBI Taxonomy" id="1010610"/>
    <lineage>
        <taxon>Bacteria</taxon>
        <taxon>Pseudomonadati</taxon>
        <taxon>Pseudomonadota</taxon>
        <taxon>Alphaproteobacteria</taxon>
        <taxon>Hyphomicrobiales</taxon>
        <taxon>Methylobacteriaceae</taxon>
        <taxon>Methylobacterium</taxon>
    </lineage>
</organism>
<comment type="caution">
    <text evidence="2">The sequence shown here is derived from an EMBL/GenBank/DDBJ whole genome shotgun (WGS) entry which is preliminary data.</text>
</comment>
<dbReference type="Proteomes" id="UP000321750">
    <property type="component" value="Unassembled WGS sequence"/>
</dbReference>
<dbReference type="Pfam" id="PF00717">
    <property type="entry name" value="Peptidase_S24"/>
    <property type="match status" value="1"/>
</dbReference>
<sequence>MSAELKTMLERIDARIKEMRSSDREISEAATGSLYTIRNMRRGSVPGFDVIAKLANALQMSPSQLAYGEGKAEAPRAANVNIPIIGRVAAGLWLEVDTYVDAPLYSDIPLPPDPDYPVDWQFAVEVQGTSVNRVAPDGAILGCISVEKSRREPREGDLVIAEQRRADGMELMRTAKRFHRMADGFELRPDSYDPKWEPIIIYSDDRAEEGSSIKVIGIVTWIHAPLRSLDRSRTH</sequence>
<reference evidence="2 3" key="1">
    <citation type="submission" date="2019-07" db="EMBL/GenBank/DDBJ databases">
        <title>Whole genome shotgun sequence of Methylobacterium gnaphalii NBRC 107716.</title>
        <authorList>
            <person name="Hosoyama A."/>
            <person name="Uohara A."/>
            <person name="Ohji S."/>
            <person name="Ichikawa N."/>
        </authorList>
    </citation>
    <scope>NUCLEOTIDE SEQUENCE [LARGE SCALE GENOMIC DNA]</scope>
    <source>
        <strain evidence="2 3">NBRC 107716</strain>
    </source>
</reference>
<dbReference type="InterPro" id="IPR010982">
    <property type="entry name" value="Lambda_DNA-bd_dom_sf"/>
</dbReference>
<dbReference type="InterPro" id="IPR015927">
    <property type="entry name" value="Peptidase_S24_S26A/B/C"/>
</dbReference>
<dbReference type="EMBL" id="BJZV01000023">
    <property type="protein sequence ID" value="GEP11795.1"/>
    <property type="molecule type" value="Genomic_DNA"/>
</dbReference>
<evidence type="ECO:0000313" key="2">
    <source>
        <dbReference type="EMBL" id="GEP11795.1"/>
    </source>
</evidence>
<gene>
    <name evidence="2" type="ORF">MGN01_36400</name>
</gene>
<dbReference type="InterPro" id="IPR001387">
    <property type="entry name" value="Cro/C1-type_HTH"/>
</dbReference>
<feature type="domain" description="HTH cro/C1-type" evidence="1">
    <location>
        <begin position="36"/>
        <end position="65"/>
    </location>
</feature>
<evidence type="ECO:0000259" key="1">
    <source>
        <dbReference type="PROSITE" id="PS50943"/>
    </source>
</evidence>
<keyword evidence="3" id="KW-1185">Reference proteome</keyword>
<protein>
    <recommendedName>
        <fullName evidence="1">HTH cro/C1-type domain-containing protein</fullName>
    </recommendedName>
</protein>
<dbReference type="SUPFAM" id="SSF51306">
    <property type="entry name" value="LexA/Signal peptidase"/>
    <property type="match status" value="1"/>
</dbReference>
<dbReference type="RefSeq" id="WP_147048207.1">
    <property type="nucleotide sequence ID" value="NZ_BJZV01000023.1"/>
</dbReference>
<dbReference type="PROSITE" id="PS50943">
    <property type="entry name" value="HTH_CROC1"/>
    <property type="match status" value="1"/>
</dbReference>